<accession>A0AA40G6P4</accession>
<keyword evidence="2" id="KW-1185">Reference proteome</keyword>
<protein>
    <submittedName>
        <fullName evidence="1">Uncharacterized protein</fullName>
    </submittedName>
</protein>
<sequence length="166" mass="18714">MESVVSPIVEIVANEDVESLPNKKLKVTNSSETVEPRTQNTAEDKLHITQANRDIEKEDNTIKKQITVTIQNKNIEVEQVCDKSVNETTSILVVTDTEIPQSTSPLNIIKQTDTNICVETTDTTEDNPNLDINSKISDLNEEHLQGKEKEEEEILQLFQDIPKNDN</sequence>
<reference evidence="1" key="1">
    <citation type="submission" date="2021-10" db="EMBL/GenBank/DDBJ databases">
        <title>Melipona bicolor Genome sequencing and assembly.</title>
        <authorList>
            <person name="Araujo N.S."/>
            <person name="Arias M.C."/>
        </authorList>
    </citation>
    <scope>NUCLEOTIDE SEQUENCE</scope>
    <source>
        <strain evidence="1">USP_2M_L1-L4_2017</strain>
        <tissue evidence="1">Whole body</tissue>
    </source>
</reference>
<name>A0AA40G6P4_9HYME</name>
<dbReference type="Proteomes" id="UP001177670">
    <property type="component" value="Unassembled WGS sequence"/>
</dbReference>
<evidence type="ECO:0000313" key="2">
    <source>
        <dbReference type="Proteomes" id="UP001177670"/>
    </source>
</evidence>
<comment type="caution">
    <text evidence="1">The sequence shown here is derived from an EMBL/GenBank/DDBJ whole genome shotgun (WGS) entry which is preliminary data.</text>
</comment>
<evidence type="ECO:0000313" key="1">
    <source>
        <dbReference type="EMBL" id="KAK1132095.1"/>
    </source>
</evidence>
<proteinExistence type="predicted"/>
<dbReference type="AlphaFoldDB" id="A0AA40G6P4"/>
<dbReference type="EMBL" id="JAHYIQ010000005">
    <property type="protein sequence ID" value="KAK1132095.1"/>
    <property type="molecule type" value="Genomic_DNA"/>
</dbReference>
<gene>
    <name evidence="1" type="ORF">K0M31_016232</name>
</gene>
<organism evidence="1 2">
    <name type="scientific">Melipona bicolor</name>
    <dbReference type="NCBI Taxonomy" id="60889"/>
    <lineage>
        <taxon>Eukaryota</taxon>
        <taxon>Metazoa</taxon>
        <taxon>Ecdysozoa</taxon>
        <taxon>Arthropoda</taxon>
        <taxon>Hexapoda</taxon>
        <taxon>Insecta</taxon>
        <taxon>Pterygota</taxon>
        <taxon>Neoptera</taxon>
        <taxon>Endopterygota</taxon>
        <taxon>Hymenoptera</taxon>
        <taxon>Apocrita</taxon>
        <taxon>Aculeata</taxon>
        <taxon>Apoidea</taxon>
        <taxon>Anthophila</taxon>
        <taxon>Apidae</taxon>
        <taxon>Melipona</taxon>
    </lineage>
</organism>